<sequence length="1962" mass="217482">MKSIIAVSLVALAHAKCDWPSDIGVWHPKPSQTFGIVIMDLGTTEQEIQLLNPTISIDRIYPEVPYNVTYRPSRSGKWTEGCPPSLRIPETSDPLILDPSNAGQEAPLSTSIAGATDIVGVDNDDENDDDNGGDGGGAADENRLQNTHTIRKTVAARTSTTTTYGSDLSSTSMVSDSQSADESYPSFAKSSDIGNESEGYPTTGSVSDTSASAALNPTAPSSEDEETSLSHTERPGQVDASNTSGATQSTGAPEKTPTASQDTEAKPPTASEDAVSSYASVFEELAGASSLPDVSSTGAGSATTGPVTENERSLESTLAASSVPSSITGTTELETAPSSTLPQTGASHDNETEEPSGASSNEERTTLPEDHSTQVHSAGTEEAPTTSLTAIAATTTTASQAQKPTGSTTDSRSTDTSKDTSAETQFANTDTASDRAVSSTHTISTTTSAVAPSSDDSTKQVSTGAKSSREEIKTTFTTSTSTVDEEATSTVSPSVGDSMLSTECFDGGKPFGLGYLFGFGRSIAFGNLFPPDPRYDDMIQDMTKHFCGKSSIDNRMKAGDECIQDFWQDRTSQVGYLFEICPRNNCPYYGQHMGHPLGQEGLSCTDIFMERIWRFFKMSDIDDTSSVTALSEAVTEAASQPSTLNTRSAAAGSTAFTTFRGGRSVADQLRDIDTDEIRTEVSLMSKIKIQRQDYVPTEWLHRKKRRRKSPIDPYGRRLTKVVGNREKGDFWICNQCDNKKEISLYALVNSGTSGALRHLRKDHHILVGEVDSETTESEPPRRRQELLQHVNKPNISRVLYDVEEHPTRTPLMQTLQSEYYRMDIAHDPSIAKIRESIDKSDNTGSEILSLLMKHGTFSQKQLKSLWNKSKDILAELGPWAADKYISELVNLFLERVDSPTTYSDGWNNEDRTYLAGHLRQVAASPHQPKLPAGHNLADKTNKLIQELLTADEDVVGIIFVRSRATANVLCALLKEHPEIRNRYRVGSIVGSATSKIQKQNIYEYPYSSSTEILQDFRSGAINLLVSTSVLEEGIDVAACNLVVCFDEIATLKSYIQRRGRARKRKSRMIVLARSTSDMREWDSLESEMKSRYGREREELDRLEIEARTEATSSISYTVPNSGARLDLGNSRQHLEHFCNKVFQRDYVDQRPVYVFHKTELGTAPPTFSATVTLPSALPRHLRRCQGGGGWRSEKNAMKEAAFRAFVALYQEGLVSDHLLPLNADSKEEEEEETQLTEPELLFNPWQDVVQKWQTAADKWLYAYEFFDHEYVTPLRFEIALPVDLPRPRDITAHPEVGITWHVKCTSVRKISNKECSGLPDHTSTLLAMHFGHRWNVEDRDHVIKLIYETKGLSRDRIGSVPFSESIDAILEKRVLVRDPRKTPFHYVKTIPSKPPREQVQHPFNEYEDAPEETYLVVEQWTRRSDLLHELRPGQSGSSCTKPYRWVLPISRATVDQIPRRAVKCAMLIPCIIHELEVQLIASELSSTLLAPVGIADLQLVIEAISSRSAAEPVDYERLEFLGDSVLKFCTVTQVYSEHPFWPEGLLNHFKDRLVSNTRLARMCLETGLSKFILAKTFTGVKWRPLYRDDFLDVKPVDGASRFIGPKTLADVVEALVGASYQDGGMHKSLKCIKVFLGSKCNWHDDGVARDILFRAAPSDMQLPPAMEPLEELIGYTFKKKSLLVEAMTHGSYVADGQQRSYEQLEFLGDAVLDYIIVTRMFRFDPPVSNGRLHMIKTAMANAEFLAFTNMQHGLRRPEIEFKDGEPVSTEVSLPIWKFMRHGSPEMGTVMNETQARFQSLRDEINAARTNGTHYPWTLLARLHPRKFYSDLFEAILGAIWVDSGNIETCAAFLHKFGILPYLDRILREDVHVQHPKEELGKLAADQKIVYDYTPVDGSIKEYLCTVNVGDRVVGVVSGALNKLEAMTKAAEEGVNLLNAEQRRAEQAAQDEAARPLVAMDLS</sequence>
<evidence type="ECO:0008006" key="24">
    <source>
        <dbReference type="Google" id="ProtNLM"/>
    </source>
</evidence>
<feature type="domain" description="Helicase C-terminal" evidence="19">
    <location>
        <begin position="942"/>
        <end position="1115"/>
    </location>
</feature>
<dbReference type="GO" id="GO:0005524">
    <property type="term" value="F:ATP binding"/>
    <property type="evidence" value="ECO:0007669"/>
    <property type="project" value="UniProtKB-KW"/>
</dbReference>
<dbReference type="GO" id="GO:0005737">
    <property type="term" value="C:cytoplasm"/>
    <property type="evidence" value="ECO:0007669"/>
    <property type="project" value="TreeGrafter"/>
</dbReference>
<comment type="caution">
    <text evidence="21">The sequence shown here is derived from an EMBL/GenBank/DDBJ whole genome shotgun (WGS) entry which is preliminary data.</text>
</comment>
<dbReference type="GO" id="GO:0046872">
    <property type="term" value="F:metal ion binding"/>
    <property type="evidence" value="ECO:0007669"/>
    <property type="project" value="UniProtKB-KW"/>
</dbReference>
<dbReference type="Pfam" id="PF00271">
    <property type="entry name" value="Helicase_C"/>
    <property type="match status" value="1"/>
</dbReference>
<keyword evidence="23" id="KW-1185">Reference proteome</keyword>
<dbReference type="PROSITE" id="PS51327">
    <property type="entry name" value="DICER_DSRBF"/>
    <property type="match status" value="1"/>
</dbReference>
<evidence type="ECO:0000256" key="14">
    <source>
        <dbReference type="ARBA" id="ARBA00025403"/>
    </source>
</evidence>
<evidence type="ECO:0000256" key="15">
    <source>
        <dbReference type="PROSITE-ProRule" id="PRU00657"/>
    </source>
</evidence>
<evidence type="ECO:0000256" key="4">
    <source>
        <dbReference type="ARBA" id="ARBA00022723"/>
    </source>
</evidence>
<feature type="domain" description="RNase III" evidence="18">
    <location>
        <begin position="1481"/>
        <end position="1624"/>
    </location>
</feature>
<dbReference type="PROSITE" id="PS51194">
    <property type="entry name" value="HELICASE_CTER"/>
    <property type="match status" value="1"/>
</dbReference>
<feature type="compositionally biased region" description="Polar residues" evidence="16">
    <location>
        <begin position="101"/>
        <end position="113"/>
    </location>
</feature>
<feature type="compositionally biased region" description="Polar residues" evidence="16">
    <location>
        <begin position="239"/>
        <end position="262"/>
    </location>
</feature>
<evidence type="ECO:0000256" key="8">
    <source>
        <dbReference type="ARBA" id="ARBA00022806"/>
    </source>
</evidence>
<feature type="domain" description="RNase III" evidence="18">
    <location>
        <begin position="1666"/>
        <end position="1844"/>
    </location>
</feature>
<dbReference type="GO" id="GO:0005634">
    <property type="term" value="C:nucleus"/>
    <property type="evidence" value="ECO:0007669"/>
    <property type="project" value="TreeGrafter"/>
</dbReference>
<evidence type="ECO:0000256" key="3">
    <source>
        <dbReference type="ARBA" id="ARBA00022721"/>
    </source>
</evidence>
<feature type="compositionally biased region" description="Basic and acidic residues" evidence="16">
    <location>
        <begin position="361"/>
        <end position="373"/>
    </location>
</feature>
<evidence type="ECO:0000313" key="21">
    <source>
        <dbReference type="EMBL" id="OBS16379.1"/>
    </source>
</evidence>
<dbReference type="InterPro" id="IPR005034">
    <property type="entry name" value="Dicer_dimerisation"/>
</dbReference>
<evidence type="ECO:0000256" key="1">
    <source>
        <dbReference type="ARBA" id="ARBA00001936"/>
    </source>
</evidence>
<evidence type="ECO:0000256" key="6">
    <source>
        <dbReference type="ARBA" id="ARBA00022741"/>
    </source>
</evidence>
<evidence type="ECO:0000259" key="18">
    <source>
        <dbReference type="PROSITE" id="PS50142"/>
    </source>
</evidence>
<feature type="compositionally biased region" description="Polar residues" evidence="16">
    <location>
        <begin position="188"/>
        <end position="221"/>
    </location>
</feature>
<evidence type="ECO:0000256" key="17">
    <source>
        <dbReference type="SAM" id="SignalP"/>
    </source>
</evidence>
<dbReference type="SMART" id="SM00490">
    <property type="entry name" value="HELICc"/>
    <property type="match status" value="1"/>
</dbReference>
<reference evidence="21 23" key="1">
    <citation type="submission" date="2016-06" db="EMBL/GenBank/DDBJ databases">
        <title>Living apart together: crosstalk between the core and supernumerary genomes in a fungal plant pathogen.</title>
        <authorList>
            <person name="Vanheule A."/>
            <person name="Audenaert K."/>
            <person name="Warris S."/>
            <person name="Van De Geest H."/>
            <person name="Schijlen E."/>
            <person name="Hofte M."/>
            <person name="De Saeger S."/>
            <person name="Haesaert G."/>
            <person name="Waalwijk C."/>
            <person name="Van Der Lee T."/>
        </authorList>
    </citation>
    <scope>NUCLEOTIDE SEQUENCE [LARGE SCALE GENOMIC DNA]</scope>
    <source>
        <strain evidence="21 23">2516</strain>
    </source>
</reference>
<accession>A0A1B8A7D1</accession>
<dbReference type="Pfam" id="PF00636">
    <property type="entry name" value="Ribonuclease_3"/>
    <property type="match status" value="2"/>
</dbReference>
<evidence type="ECO:0000256" key="5">
    <source>
        <dbReference type="ARBA" id="ARBA00022737"/>
    </source>
</evidence>
<evidence type="ECO:0000256" key="9">
    <source>
        <dbReference type="ARBA" id="ARBA00022840"/>
    </source>
</evidence>
<keyword evidence="6" id="KW-0547">Nucleotide-binding</keyword>
<evidence type="ECO:0000313" key="22">
    <source>
        <dbReference type="EMBL" id="OBS16388.1"/>
    </source>
</evidence>
<evidence type="ECO:0000259" key="20">
    <source>
        <dbReference type="PROSITE" id="PS51327"/>
    </source>
</evidence>
<keyword evidence="9" id="KW-0067">ATP-binding</keyword>
<feature type="compositionally biased region" description="Polar residues" evidence="16">
    <location>
        <begin position="315"/>
        <end position="347"/>
    </location>
</feature>
<dbReference type="InterPro" id="IPR001650">
    <property type="entry name" value="Helicase_C-like"/>
</dbReference>
<dbReference type="GO" id="GO:0003723">
    <property type="term" value="F:RNA binding"/>
    <property type="evidence" value="ECO:0007669"/>
    <property type="project" value="UniProtKB-UniRule"/>
</dbReference>
<evidence type="ECO:0000256" key="12">
    <source>
        <dbReference type="ARBA" id="ARBA00023118"/>
    </source>
</evidence>
<proteinExistence type="predicted"/>
<evidence type="ECO:0000256" key="11">
    <source>
        <dbReference type="ARBA" id="ARBA00022884"/>
    </source>
</evidence>
<keyword evidence="5" id="KW-0677">Repeat</keyword>
<feature type="domain" description="Dicer dsRNA-binding fold" evidence="20">
    <location>
        <begin position="1130"/>
        <end position="1228"/>
    </location>
</feature>
<dbReference type="EMBL" id="LYXU01000099">
    <property type="protein sequence ID" value="OBS16379.1"/>
    <property type="molecule type" value="Genomic_DNA"/>
</dbReference>
<keyword evidence="4" id="KW-0479">Metal-binding</keyword>
<dbReference type="PANTHER" id="PTHR14950:SF37">
    <property type="entry name" value="ENDORIBONUCLEASE DICER"/>
    <property type="match status" value="1"/>
</dbReference>
<feature type="compositionally biased region" description="Basic and acidic residues" evidence="16">
    <location>
        <begin position="412"/>
        <end position="421"/>
    </location>
</feature>
<dbReference type="CDD" id="cd00593">
    <property type="entry name" value="RIBOc"/>
    <property type="match status" value="2"/>
</dbReference>
<name>A0A1B8A7D1_FUSPO</name>
<dbReference type="GO" id="GO:0004386">
    <property type="term" value="F:helicase activity"/>
    <property type="evidence" value="ECO:0007669"/>
    <property type="project" value="UniProtKB-KW"/>
</dbReference>
<dbReference type="Gene3D" id="3.30.160.380">
    <property type="entry name" value="Dicer dimerisation domain"/>
    <property type="match status" value="1"/>
</dbReference>
<evidence type="ECO:0000256" key="2">
    <source>
        <dbReference type="ARBA" id="ARBA00001946"/>
    </source>
</evidence>
<dbReference type="GO" id="GO:0051607">
    <property type="term" value="P:defense response to virus"/>
    <property type="evidence" value="ECO:0007669"/>
    <property type="project" value="UniProtKB-KW"/>
</dbReference>
<feature type="compositionally biased region" description="Polar residues" evidence="16">
    <location>
        <begin position="422"/>
        <end position="431"/>
    </location>
</feature>
<dbReference type="GO" id="GO:0030422">
    <property type="term" value="P:siRNA processing"/>
    <property type="evidence" value="ECO:0007669"/>
    <property type="project" value="TreeGrafter"/>
</dbReference>
<dbReference type="FunFam" id="1.10.1520.10:FF:000032">
    <property type="entry name" value="Dicer-like protein 2"/>
    <property type="match status" value="1"/>
</dbReference>
<dbReference type="InterPro" id="IPR000999">
    <property type="entry name" value="RNase_III_dom"/>
</dbReference>
<dbReference type="InterPro" id="IPR038248">
    <property type="entry name" value="Dicer_dimer_sf"/>
</dbReference>
<evidence type="ECO:0000313" key="23">
    <source>
        <dbReference type="Proteomes" id="UP000091967"/>
    </source>
</evidence>
<dbReference type="SUPFAM" id="SSF69065">
    <property type="entry name" value="RNase III domain-like"/>
    <property type="match status" value="2"/>
</dbReference>
<feature type="compositionally biased region" description="Acidic residues" evidence="16">
    <location>
        <begin position="122"/>
        <end position="132"/>
    </location>
</feature>
<comment type="cofactor">
    <cofactor evidence="2">
        <name>Mg(2+)</name>
        <dbReference type="ChEBI" id="CHEBI:18420"/>
    </cofactor>
</comment>
<evidence type="ECO:0000256" key="13">
    <source>
        <dbReference type="ARBA" id="ARBA00023211"/>
    </source>
</evidence>
<dbReference type="PANTHER" id="PTHR14950">
    <property type="entry name" value="DICER-RELATED"/>
    <property type="match status" value="1"/>
</dbReference>
<dbReference type="SMART" id="SM00535">
    <property type="entry name" value="RIBOc"/>
    <property type="match status" value="2"/>
</dbReference>
<keyword evidence="7" id="KW-0378">Hydrolase</keyword>
<feature type="region of interest" description="Disordered" evidence="16">
    <location>
        <begin position="90"/>
        <end position="494"/>
    </location>
</feature>
<evidence type="ECO:0000256" key="16">
    <source>
        <dbReference type="SAM" id="MobiDB-lite"/>
    </source>
</evidence>
<protein>
    <recommendedName>
        <fullName evidence="24">Dicer-like protein 2</fullName>
    </recommendedName>
</protein>
<dbReference type="STRING" id="36050.A0A1B8A7D1"/>
<keyword evidence="10" id="KW-0460">Magnesium</keyword>
<evidence type="ECO:0000256" key="7">
    <source>
        <dbReference type="ARBA" id="ARBA00022801"/>
    </source>
</evidence>
<comment type="cofactor">
    <cofactor evidence="1">
        <name>Mn(2+)</name>
        <dbReference type="ChEBI" id="CHEBI:29035"/>
    </cofactor>
</comment>
<dbReference type="InterPro" id="IPR027417">
    <property type="entry name" value="P-loop_NTPase"/>
</dbReference>
<keyword evidence="12" id="KW-0051">Antiviral defense</keyword>
<feature type="signal peptide" evidence="17">
    <location>
        <begin position="1"/>
        <end position="15"/>
    </location>
</feature>
<keyword evidence="3" id="KW-0930">Antiviral protein</keyword>
<feature type="compositionally biased region" description="Low complexity" evidence="16">
    <location>
        <begin position="438"/>
        <end position="448"/>
    </location>
</feature>
<dbReference type="InterPro" id="IPR036389">
    <property type="entry name" value="RNase_III_sf"/>
</dbReference>
<dbReference type="GO" id="GO:0004525">
    <property type="term" value="F:ribonuclease III activity"/>
    <property type="evidence" value="ECO:0007669"/>
    <property type="project" value="InterPro"/>
</dbReference>
<dbReference type="Proteomes" id="UP000091967">
    <property type="component" value="Unassembled WGS sequence"/>
</dbReference>
<feature type="compositionally biased region" description="Polar residues" evidence="16">
    <location>
        <begin position="292"/>
        <end position="307"/>
    </location>
</feature>
<feature type="compositionally biased region" description="Low complexity" evidence="16">
    <location>
        <begin position="158"/>
        <end position="181"/>
    </location>
</feature>
<dbReference type="PROSITE" id="PS50142">
    <property type="entry name" value="RNASE_3_2"/>
    <property type="match status" value="2"/>
</dbReference>
<dbReference type="Pfam" id="PF03368">
    <property type="entry name" value="Dicer_dimer"/>
    <property type="match status" value="1"/>
</dbReference>
<dbReference type="SUPFAM" id="SSF52540">
    <property type="entry name" value="P-loop containing nucleoside triphosphate hydrolases"/>
    <property type="match status" value="1"/>
</dbReference>
<keyword evidence="17" id="KW-0732">Signal</keyword>
<feature type="compositionally biased region" description="Polar residues" evidence="16">
    <location>
        <begin position="449"/>
        <end position="466"/>
    </location>
</feature>
<comment type="function">
    <text evidence="14">Dicer-like endonuclease involved in cleaving double-stranded RNA in the RNA interference (RNAi) pathway. Produces 21 to 25 bp dsRNAs (siRNAs) which target the selective destruction of homologous RNAs leading to sequence-specific suppression of gene expression, called post-transcriptional gene silencing (PTGS). Part of a broad host defense response against viral infection and transposons.</text>
</comment>
<gene>
    <name evidence="22" type="ORF">FPOA_12956</name>
    <name evidence="21" type="ORF">FPOA_12959</name>
</gene>
<keyword evidence="11 15" id="KW-0694">RNA-binding</keyword>
<dbReference type="EMBL" id="LYXU01000098">
    <property type="protein sequence ID" value="OBS16388.1"/>
    <property type="molecule type" value="Genomic_DNA"/>
</dbReference>
<feature type="compositionally biased region" description="Low complexity" evidence="16">
    <location>
        <begin position="383"/>
        <end position="411"/>
    </location>
</feature>
<keyword evidence="8" id="KW-0347">Helicase</keyword>
<evidence type="ECO:0000256" key="10">
    <source>
        <dbReference type="ARBA" id="ARBA00022842"/>
    </source>
</evidence>
<evidence type="ECO:0000259" key="19">
    <source>
        <dbReference type="PROSITE" id="PS51194"/>
    </source>
</evidence>
<feature type="chain" id="PRO_5011887461" description="Dicer-like protein 2" evidence="17">
    <location>
        <begin position="16"/>
        <end position="1962"/>
    </location>
</feature>
<dbReference type="Gene3D" id="3.40.50.300">
    <property type="entry name" value="P-loop containing nucleotide triphosphate hydrolases"/>
    <property type="match status" value="1"/>
</dbReference>
<dbReference type="Gene3D" id="1.10.1520.10">
    <property type="entry name" value="Ribonuclease III domain"/>
    <property type="match status" value="2"/>
</dbReference>
<organism evidence="21 23">
    <name type="scientific">Fusarium poae</name>
    <dbReference type="NCBI Taxonomy" id="36050"/>
    <lineage>
        <taxon>Eukaryota</taxon>
        <taxon>Fungi</taxon>
        <taxon>Dikarya</taxon>
        <taxon>Ascomycota</taxon>
        <taxon>Pezizomycotina</taxon>
        <taxon>Sordariomycetes</taxon>
        <taxon>Hypocreomycetidae</taxon>
        <taxon>Hypocreales</taxon>
        <taxon>Nectriaceae</taxon>
        <taxon>Fusarium</taxon>
    </lineage>
</organism>
<keyword evidence="13" id="KW-0464">Manganese</keyword>
<dbReference type="GO" id="GO:0050688">
    <property type="term" value="P:regulation of defense response to virus"/>
    <property type="evidence" value="ECO:0007669"/>
    <property type="project" value="UniProtKB-KW"/>
</dbReference>
<dbReference type="PROSITE" id="PS00517">
    <property type="entry name" value="RNASE_3_1"/>
    <property type="match status" value="2"/>
</dbReference>